<dbReference type="Gene3D" id="3.90.660.50">
    <property type="match status" value="1"/>
</dbReference>
<organism evidence="4 5">
    <name type="scientific">Paenibacillus sedimenti</name>
    <dbReference type="NCBI Taxonomy" id="2770274"/>
    <lineage>
        <taxon>Bacteria</taxon>
        <taxon>Bacillati</taxon>
        <taxon>Bacillota</taxon>
        <taxon>Bacilli</taxon>
        <taxon>Bacillales</taxon>
        <taxon>Paenibacillaceae</taxon>
        <taxon>Paenibacillus</taxon>
    </lineage>
</organism>
<sequence>MRLEQNVYDAAVIGGGLAGLTAAVYLARAGKSVIVLEKAGKPGGLAQTTNKNGALFNLGPHAMYEGGAALRILYELGCLPKGGYAAKGGIIGIMQGRMILNPTDLSPDETAEWGGLMGGLGQIDTVPLGAISLKEWAETNIHHERVRLFFYAMCRQWSFCDNPSVLSSGFVIRQGQLAAQGVKYIEGGWQTVVDSLHDQAVKAGVTIVTGCKTQQILLSEGSVRAVLLADGTSIEVSAVIAAAGPDTVCRLIPGAQQMSLGKWQAECRPLYAACLDVALQRLPNPERAFALGLDEPFYYSNQSASVKLSDNGTHVLHVMKYNDNNSDNDSKADEKQLIQLLDLLQPGWEQEVVAKRYLPKMLVAHDSRTIRHNGAGPAPSPVVPEVRGLFVAGDWVGNEGRLADAAMASAKLAAQEVVAQG</sequence>
<dbReference type="SUPFAM" id="SSF51905">
    <property type="entry name" value="FAD/NAD(P)-binding domain"/>
    <property type="match status" value="1"/>
</dbReference>
<evidence type="ECO:0000313" key="5">
    <source>
        <dbReference type="Proteomes" id="UP000650466"/>
    </source>
</evidence>
<evidence type="ECO:0000313" key="4">
    <source>
        <dbReference type="EMBL" id="MBD0379524.1"/>
    </source>
</evidence>
<dbReference type="InterPro" id="IPR036188">
    <property type="entry name" value="FAD/NAD-bd_sf"/>
</dbReference>
<keyword evidence="2" id="KW-0812">Transmembrane</keyword>
<comment type="caution">
    <text evidence="4">The sequence shown here is derived from an EMBL/GenBank/DDBJ whole genome shotgun (WGS) entry which is preliminary data.</text>
</comment>
<dbReference type="PANTHER" id="PTHR43734:SF1">
    <property type="entry name" value="PHYTOENE DESATURASE"/>
    <property type="match status" value="1"/>
</dbReference>
<dbReference type="RefSeq" id="WP_188173341.1">
    <property type="nucleotide sequence ID" value="NZ_JACVVD010000002.1"/>
</dbReference>
<proteinExistence type="inferred from homology"/>
<evidence type="ECO:0000259" key="3">
    <source>
        <dbReference type="Pfam" id="PF01593"/>
    </source>
</evidence>
<accession>A0A926QIH1</accession>
<dbReference type="PANTHER" id="PTHR43734">
    <property type="entry name" value="PHYTOENE DESATURASE"/>
    <property type="match status" value="1"/>
</dbReference>
<dbReference type="GO" id="GO:0016491">
    <property type="term" value="F:oxidoreductase activity"/>
    <property type="evidence" value="ECO:0007669"/>
    <property type="project" value="InterPro"/>
</dbReference>
<dbReference type="AlphaFoldDB" id="A0A926QIH1"/>
<reference evidence="4" key="1">
    <citation type="submission" date="2020-09" db="EMBL/GenBank/DDBJ databases">
        <title>Draft Genome Sequence of Paenibacillus sp. WST5.</title>
        <authorList>
            <person name="Bao Z."/>
        </authorList>
    </citation>
    <scope>NUCLEOTIDE SEQUENCE</scope>
    <source>
        <strain evidence="4">WST5</strain>
    </source>
</reference>
<dbReference type="Pfam" id="PF01593">
    <property type="entry name" value="Amino_oxidase"/>
    <property type="match status" value="1"/>
</dbReference>
<gene>
    <name evidence="4" type="ORF">ICC18_05305</name>
</gene>
<evidence type="ECO:0000256" key="2">
    <source>
        <dbReference type="SAM" id="Phobius"/>
    </source>
</evidence>
<keyword evidence="2" id="KW-1133">Transmembrane helix</keyword>
<feature type="domain" description="Amine oxidase" evidence="3">
    <location>
        <begin position="17"/>
        <end position="417"/>
    </location>
</feature>
<dbReference type="Gene3D" id="3.50.50.60">
    <property type="entry name" value="FAD/NAD(P)-binding domain"/>
    <property type="match status" value="1"/>
</dbReference>
<dbReference type="PRINTS" id="PR00469">
    <property type="entry name" value="PNDRDTASEII"/>
</dbReference>
<dbReference type="Proteomes" id="UP000650466">
    <property type="component" value="Unassembled WGS sequence"/>
</dbReference>
<feature type="transmembrane region" description="Helical" evidence="2">
    <location>
        <begin position="7"/>
        <end position="27"/>
    </location>
</feature>
<dbReference type="PRINTS" id="PR00368">
    <property type="entry name" value="FADPNR"/>
</dbReference>
<dbReference type="EMBL" id="JACVVD010000002">
    <property type="protein sequence ID" value="MBD0379524.1"/>
    <property type="molecule type" value="Genomic_DNA"/>
</dbReference>
<keyword evidence="5" id="KW-1185">Reference proteome</keyword>
<evidence type="ECO:0000256" key="1">
    <source>
        <dbReference type="ARBA" id="ARBA00038322"/>
    </source>
</evidence>
<dbReference type="InterPro" id="IPR002937">
    <property type="entry name" value="Amino_oxidase"/>
</dbReference>
<protein>
    <submittedName>
        <fullName evidence="4">NAD(P)/FAD-dependent oxidoreductase</fullName>
    </submittedName>
</protein>
<keyword evidence="2" id="KW-0472">Membrane</keyword>
<name>A0A926QIH1_9BACL</name>
<comment type="similarity">
    <text evidence="1">Belongs to the carotenoid/retinoid oxidoreductase family. CrtN subfamily.</text>
</comment>